<evidence type="ECO:0000256" key="2">
    <source>
        <dbReference type="ARBA" id="ARBA00023136"/>
    </source>
</evidence>
<comment type="subcellular location">
    <subcellularLocation>
        <location evidence="1">Membrane</location>
    </subcellularLocation>
</comment>
<dbReference type="GO" id="GO:0008658">
    <property type="term" value="F:penicillin binding"/>
    <property type="evidence" value="ECO:0007669"/>
    <property type="project" value="InterPro"/>
</dbReference>
<keyword evidence="2" id="KW-0472">Membrane</keyword>
<dbReference type="PANTHER" id="PTHR30627:SF1">
    <property type="entry name" value="PEPTIDOGLYCAN D,D-TRANSPEPTIDASE FTSI"/>
    <property type="match status" value="1"/>
</dbReference>
<name>X1MKN5_9ZZZZ</name>
<sequence>PNHYSEVDFELFQNSAVQELFEPGSAFKPITMAAALEQEKITPKTTYIDTGKVKIGEHTIHNYGEKVWGKQTMTGVLEKSINTGAVFVERQLGHELFLEYIDLFGFFEPTGIDLQGEEFSENREFKKGYEINFATASYGQGIEMTPIQLARAFCAIANGGKLVRPYIVEKIVENGTIIETQAEISSEQVISQKTASQLTAMLISVVENGFAKAAKVPDYYIAGKTGTAQIPWSTLDIDKRGYSQETWQSFIGFAPAFSPKFLILIKLDNPGAKTAEYSAVPIFKELAKYIID</sequence>
<dbReference type="InterPro" id="IPR050515">
    <property type="entry name" value="Beta-lactam/transpept"/>
</dbReference>
<proteinExistence type="predicted"/>
<evidence type="ECO:0000256" key="1">
    <source>
        <dbReference type="ARBA" id="ARBA00004370"/>
    </source>
</evidence>
<gene>
    <name evidence="4" type="ORF">S06H3_26941</name>
</gene>
<dbReference type="GO" id="GO:0005886">
    <property type="term" value="C:plasma membrane"/>
    <property type="evidence" value="ECO:0007669"/>
    <property type="project" value="TreeGrafter"/>
</dbReference>
<dbReference type="Gene3D" id="3.30.450.330">
    <property type="match status" value="1"/>
</dbReference>
<dbReference type="InterPro" id="IPR012338">
    <property type="entry name" value="Beta-lactam/transpept-like"/>
</dbReference>
<feature type="domain" description="Penicillin-binding protein transpeptidase" evidence="3">
    <location>
        <begin position="11"/>
        <end position="287"/>
    </location>
</feature>
<reference evidence="4" key="1">
    <citation type="journal article" date="2014" name="Front. Microbiol.">
        <title>High frequency of phylogenetically diverse reductive dehalogenase-homologous genes in deep subseafloor sedimentary metagenomes.</title>
        <authorList>
            <person name="Kawai M."/>
            <person name="Futagami T."/>
            <person name="Toyoda A."/>
            <person name="Takaki Y."/>
            <person name="Nishi S."/>
            <person name="Hori S."/>
            <person name="Arai W."/>
            <person name="Tsubouchi T."/>
            <person name="Morono Y."/>
            <person name="Uchiyama I."/>
            <person name="Ito T."/>
            <person name="Fujiyama A."/>
            <person name="Inagaki F."/>
            <person name="Takami H."/>
        </authorList>
    </citation>
    <scope>NUCLEOTIDE SEQUENCE</scope>
    <source>
        <strain evidence="4">Expedition CK06-06</strain>
    </source>
</reference>
<dbReference type="PANTHER" id="PTHR30627">
    <property type="entry name" value="PEPTIDOGLYCAN D,D-TRANSPEPTIDASE"/>
    <property type="match status" value="1"/>
</dbReference>
<accession>X1MKN5</accession>
<protein>
    <recommendedName>
        <fullName evidence="3">Penicillin-binding protein transpeptidase domain-containing protein</fullName>
    </recommendedName>
</protein>
<feature type="non-terminal residue" evidence="4">
    <location>
        <position position="292"/>
    </location>
</feature>
<dbReference type="InterPro" id="IPR001460">
    <property type="entry name" value="PCN-bd_Tpept"/>
</dbReference>
<comment type="caution">
    <text evidence="4">The sequence shown here is derived from an EMBL/GenBank/DDBJ whole genome shotgun (WGS) entry which is preliminary data.</text>
</comment>
<dbReference type="Pfam" id="PF00905">
    <property type="entry name" value="Transpeptidase"/>
    <property type="match status" value="1"/>
</dbReference>
<dbReference type="AlphaFoldDB" id="X1MKN5"/>
<dbReference type="EMBL" id="BARV01015599">
    <property type="protein sequence ID" value="GAI31848.1"/>
    <property type="molecule type" value="Genomic_DNA"/>
</dbReference>
<dbReference type="GO" id="GO:0071555">
    <property type="term" value="P:cell wall organization"/>
    <property type="evidence" value="ECO:0007669"/>
    <property type="project" value="TreeGrafter"/>
</dbReference>
<evidence type="ECO:0000259" key="3">
    <source>
        <dbReference type="Pfam" id="PF00905"/>
    </source>
</evidence>
<evidence type="ECO:0000313" key="4">
    <source>
        <dbReference type="EMBL" id="GAI31848.1"/>
    </source>
</evidence>
<dbReference type="Gene3D" id="3.40.710.10">
    <property type="entry name" value="DD-peptidase/beta-lactamase superfamily"/>
    <property type="match status" value="1"/>
</dbReference>
<feature type="non-terminal residue" evidence="4">
    <location>
        <position position="1"/>
    </location>
</feature>
<organism evidence="4">
    <name type="scientific">marine sediment metagenome</name>
    <dbReference type="NCBI Taxonomy" id="412755"/>
    <lineage>
        <taxon>unclassified sequences</taxon>
        <taxon>metagenomes</taxon>
        <taxon>ecological metagenomes</taxon>
    </lineage>
</organism>
<dbReference type="SUPFAM" id="SSF56601">
    <property type="entry name" value="beta-lactamase/transpeptidase-like"/>
    <property type="match status" value="1"/>
</dbReference>